<evidence type="ECO:0000313" key="2">
    <source>
        <dbReference type="Proteomes" id="UP000271098"/>
    </source>
</evidence>
<dbReference type="EMBL" id="UYRT01006785">
    <property type="protein sequence ID" value="VDK41118.1"/>
    <property type="molecule type" value="Genomic_DNA"/>
</dbReference>
<reference evidence="1 2" key="2">
    <citation type="submission" date="2018-11" db="EMBL/GenBank/DDBJ databases">
        <authorList>
            <consortium name="Pathogen Informatics"/>
        </authorList>
    </citation>
    <scope>NUCLEOTIDE SEQUENCE [LARGE SCALE GENOMIC DNA]</scope>
</reference>
<proteinExistence type="predicted"/>
<name>A0A183D530_9BILA</name>
<dbReference type="WBParaSite" id="GPUH_0000382801-mRNA-1">
    <property type="protein sequence ID" value="GPUH_0000382801-mRNA-1"/>
    <property type="gene ID" value="GPUH_0000382801"/>
</dbReference>
<dbReference type="AlphaFoldDB" id="A0A183D530"/>
<sequence>MKNDEFEYVIATNSAEPSTDLFSDIFRLRDEK</sequence>
<evidence type="ECO:0000313" key="3">
    <source>
        <dbReference type="WBParaSite" id="GPUH_0000382801-mRNA-1"/>
    </source>
</evidence>
<reference evidence="3" key="1">
    <citation type="submission" date="2016-06" db="UniProtKB">
        <authorList>
            <consortium name="WormBaseParasite"/>
        </authorList>
    </citation>
    <scope>IDENTIFICATION</scope>
</reference>
<evidence type="ECO:0000313" key="1">
    <source>
        <dbReference type="EMBL" id="VDK41118.1"/>
    </source>
</evidence>
<gene>
    <name evidence="1" type="ORF">GPUH_LOCUS3821</name>
</gene>
<accession>A0A183D530</accession>
<protein>
    <submittedName>
        <fullName evidence="3">Transcriptional regulator</fullName>
    </submittedName>
</protein>
<organism evidence="3">
    <name type="scientific">Gongylonema pulchrum</name>
    <dbReference type="NCBI Taxonomy" id="637853"/>
    <lineage>
        <taxon>Eukaryota</taxon>
        <taxon>Metazoa</taxon>
        <taxon>Ecdysozoa</taxon>
        <taxon>Nematoda</taxon>
        <taxon>Chromadorea</taxon>
        <taxon>Rhabditida</taxon>
        <taxon>Spirurina</taxon>
        <taxon>Spiruromorpha</taxon>
        <taxon>Spiruroidea</taxon>
        <taxon>Gongylonematidae</taxon>
        <taxon>Gongylonema</taxon>
    </lineage>
</organism>
<keyword evidence="2" id="KW-1185">Reference proteome</keyword>
<dbReference type="Proteomes" id="UP000271098">
    <property type="component" value="Unassembled WGS sequence"/>
</dbReference>